<evidence type="ECO:0000256" key="3">
    <source>
        <dbReference type="ARBA" id="ARBA00005709"/>
    </source>
</evidence>
<proteinExistence type="inferred from homology"/>
<keyword evidence="7" id="KW-0966">Cell projection</keyword>
<protein>
    <submittedName>
        <fullName evidence="7">Flagellar hook-associated protein FlgL</fullName>
    </submittedName>
</protein>
<dbReference type="Gene3D" id="1.20.1330.10">
    <property type="entry name" value="f41 fragment of flagellin, N-terminal domain"/>
    <property type="match status" value="2"/>
</dbReference>
<dbReference type="NCBIfam" id="TIGR02550">
    <property type="entry name" value="flagell_flgL"/>
    <property type="match status" value="1"/>
</dbReference>
<dbReference type="PANTHER" id="PTHR42792">
    <property type="entry name" value="FLAGELLIN"/>
    <property type="match status" value="1"/>
</dbReference>
<dbReference type="GO" id="GO:0005198">
    <property type="term" value="F:structural molecule activity"/>
    <property type="evidence" value="ECO:0007669"/>
    <property type="project" value="InterPro"/>
</dbReference>
<accession>A0A9X1N545</accession>
<reference evidence="7" key="1">
    <citation type="submission" date="2021-08" db="EMBL/GenBank/DDBJ databases">
        <title>Isolation and characterization of neutrophilic mixotrophic iron-oxidizing bacteria from deep-sea hydrothermal vents.</title>
        <authorList>
            <person name="He Y."/>
        </authorList>
    </citation>
    <scope>NUCLEOTIDE SEQUENCE</scope>
    <source>
        <strain evidence="7">IOP_13</strain>
    </source>
</reference>
<evidence type="ECO:0000313" key="7">
    <source>
        <dbReference type="EMBL" id="MCD1609875.1"/>
    </source>
</evidence>
<dbReference type="RefSeq" id="WP_102833286.1">
    <property type="nucleotide sequence ID" value="NZ_JAINWF010000013.1"/>
</dbReference>
<dbReference type="InterPro" id="IPR001029">
    <property type="entry name" value="Flagellin_N"/>
</dbReference>
<dbReference type="GO" id="GO:0005576">
    <property type="term" value="C:extracellular region"/>
    <property type="evidence" value="ECO:0007669"/>
    <property type="project" value="UniProtKB-SubCell"/>
</dbReference>
<dbReference type="InterPro" id="IPR013384">
    <property type="entry name" value="Flagell_FlgL"/>
</dbReference>
<dbReference type="AlphaFoldDB" id="A0A9X1N545"/>
<dbReference type="EMBL" id="JAINWF010000013">
    <property type="protein sequence ID" value="MCD1609875.1"/>
    <property type="molecule type" value="Genomic_DNA"/>
</dbReference>
<evidence type="ECO:0000256" key="1">
    <source>
        <dbReference type="ARBA" id="ARBA00004365"/>
    </source>
</evidence>
<dbReference type="Proteomes" id="UP001138989">
    <property type="component" value="Unassembled WGS sequence"/>
</dbReference>
<evidence type="ECO:0000259" key="6">
    <source>
        <dbReference type="Pfam" id="PF00669"/>
    </source>
</evidence>
<keyword evidence="4" id="KW-0964">Secreted</keyword>
<dbReference type="InterPro" id="IPR001492">
    <property type="entry name" value="Flagellin"/>
</dbReference>
<keyword evidence="8" id="KW-1185">Reference proteome</keyword>
<keyword evidence="7" id="KW-0969">Cilium</keyword>
<organism evidence="7 8">
    <name type="scientific">Stutzerimonas kunmingensis</name>
    <dbReference type="NCBI Taxonomy" id="1211807"/>
    <lineage>
        <taxon>Bacteria</taxon>
        <taxon>Pseudomonadati</taxon>
        <taxon>Pseudomonadota</taxon>
        <taxon>Gammaproteobacteria</taxon>
        <taxon>Pseudomonadales</taxon>
        <taxon>Pseudomonadaceae</taxon>
        <taxon>Stutzerimonas</taxon>
    </lineage>
</organism>
<dbReference type="GO" id="GO:0071973">
    <property type="term" value="P:bacterial-type flagellum-dependent cell motility"/>
    <property type="evidence" value="ECO:0007669"/>
    <property type="project" value="InterPro"/>
</dbReference>
<evidence type="ECO:0000313" key="8">
    <source>
        <dbReference type="Proteomes" id="UP001138989"/>
    </source>
</evidence>
<feature type="domain" description="Flagellin N-terminal" evidence="6">
    <location>
        <begin position="3"/>
        <end position="139"/>
    </location>
</feature>
<evidence type="ECO:0000256" key="5">
    <source>
        <dbReference type="ARBA" id="ARBA00023143"/>
    </source>
</evidence>
<keyword evidence="7" id="KW-0282">Flagellum</keyword>
<dbReference type="Pfam" id="PF00669">
    <property type="entry name" value="Flagellin_N"/>
    <property type="match status" value="1"/>
</dbReference>
<comment type="similarity">
    <text evidence="3">Belongs to the bacterial flagellin family.</text>
</comment>
<dbReference type="PANTHER" id="PTHR42792:SF1">
    <property type="entry name" value="FLAGELLAR HOOK-ASSOCIATED PROTEIN 3"/>
    <property type="match status" value="1"/>
</dbReference>
<evidence type="ECO:0000256" key="4">
    <source>
        <dbReference type="ARBA" id="ARBA00022525"/>
    </source>
</evidence>
<keyword evidence="5" id="KW-0975">Bacterial flagellum</keyword>
<comment type="caution">
    <text evidence="7">The sequence shown here is derived from an EMBL/GenBank/DDBJ whole genome shotgun (WGS) entry which is preliminary data.</text>
</comment>
<gene>
    <name evidence="7" type="primary">flgL</name>
    <name evidence="7" type="ORF">K7H17_18645</name>
</gene>
<dbReference type="SUPFAM" id="SSF64518">
    <property type="entry name" value="Phase 1 flagellin"/>
    <property type="match status" value="1"/>
</dbReference>
<evidence type="ECO:0000256" key="2">
    <source>
        <dbReference type="ARBA" id="ARBA00004613"/>
    </source>
</evidence>
<name>A0A9X1N545_9GAMM</name>
<comment type="subcellular location">
    <subcellularLocation>
        <location evidence="1">Bacterial flagellum</location>
    </subcellularLocation>
    <subcellularLocation>
        <location evidence="2">Secreted</location>
    </subcellularLocation>
</comment>
<dbReference type="GO" id="GO:0009424">
    <property type="term" value="C:bacterial-type flagellum hook"/>
    <property type="evidence" value="ECO:0007669"/>
    <property type="project" value="InterPro"/>
</dbReference>
<sequence length="423" mass="45428">MRISTLQAFNNGVAGLQRNYANATRTQEQISTGNRILTPADDPVASVRLLQLEQQQNVLSQYNSNLTAAKNSLTQEEVTLNSVNTVLQRVRELAVQAGNGGLSAEDRKSIAAELTEREDELLSLMNTRNARGEYLFSGFQGKTQPFVRTGDGTYSYQGDEGQRKLQIASSLNIPISDSGKSIFESVTNAGRLSAGPVVDATGTSTLSVSAPLVSDEVAFSSGIQGFPEEGIELEFQSDGTYEIYQLPRAVAPATETALATDMKMDSAPDKSDKLVFRGVTVHLDGTPVGGETIRIVPDTSSGEIKEKQGILNTIASLRSSLENPTTSNSGVRDAVAVALTNIDHGMISVDAARGNIGARLNVIETTQTDNEDVALVNKSVQAELRELDYAEALSRLSFQTVILEATQQSYVKISGLNLFNAMR</sequence>